<evidence type="ECO:0000313" key="2">
    <source>
        <dbReference type="Proteomes" id="UP000805704"/>
    </source>
</evidence>
<evidence type="ECO:0000313" key="1">
    <source>
        <dbReference type="EMBL" id="KAG8009902.1"/>
    </source>
</evidence>
<reference evidence="1" key="1">
    <citation type="submission" date="2020-04" db="EMBL/GenBank/DDBJ databases">
        <title>A chromosome-scale assembly and high-density genetic map of the yellow drum (Nibea albiflora) genome.</title>
        <authorList>
            <person name="Xu D."/>
            <person name="Zhang W."/>
            <person name="Chen R."/>
            <person name="Tan P."/>
            <person name="Wang L."/>
            <person name="Song H."/>
            <person name="Tian L."/>
            <person name="Zhu Q."/>
            <person name="Wang B."/>
        </authorList>
    </citation>
    <scope>NUCLEOTIDE SEQUENCE</scope>
    <source>
        <strain evidence="1">ZJHYS-2018</strain>
    </source>
</reference>
<keyword evidence="2" id="KW-1185">Reference proteome</keyword>
<feature type="non-terminal residue" evidence="1">
    <location>
        <position position="73"/>
    </location>
</feature>
<name>A0ACB7F688_NIBAL</name>
<proteinExistence type="predicted"/>
<accession>A0ACB7F688</accession>
<sequence length="73" mass="8268">MERPSAAQEKREKNDGEGVNSYSLKHGTIKESFIATSISQVINPRGTVSTDRDHDDTRIWSEEIRKYTAVRSS</sequence>
<gene>
    <name evidence="1" type="ORF">GBF38_013974</name>
</gene>
<dbReference type="EMBL" id="CM024804">
    <property type="protein sequence ID" value="KAG8009902.1"/>
    <property type="molecule type" value="Genomic_DNA"/>
</dbReference>
<protein>
    <submittedName>
        <fullName evidence="1">Uncharacterized protein</fullName>
    </submittedName>
</protein>
<comment type="caution">
    <text evidence="1">The sequence shown here is derived from an EMBL/GenBank/DDBJ whole genome shotgun (WGS) entry which is preliminary data.</text>
</comment>
<organism evidence="1 2">
    <name type="scientific">Nibea albiflora</name>
    <name type="common">Yellow drum</name>
    <name type="synonym">Corvina albiflora</name>
    <dbReference type="NCBI Taxonomy" id="240163"/>
    <lineage>
        <taxon>Eukaryota</taxon>
        <taxon>Metazoa</taxon>
        <taxon>Chordata</taxon>
        <taxon>Craniata</taxon>
        <taxon>Vertebrata</taxon>
        <taxon>Euteleostomi</taxon>
        <taxon>Actinopterygii</taxon>
        <taxon>Neopterygii</taxon>
        <taxon>Teleostei</taxon>
        <taxon>Neoteleostei</taxon>
        <taxon>Acanthomorphata</taxon>
        <taxon>Eupercaria</taxon>
        <taxon>Sciaenidae</taxon>
        <taxon>Nibea</taxon>
    </lineage>
</organism>
<dbReference type="Proteomes" id="UP000805704">
    <property type="component" value="Chromosome 16"/>
</dbReference>